<dbReference type="InterPro" id="IPR008538">
    <property type="entry name" value="Uma2"/>
</dbReference>
<dbReference type="SUPFAM" id="SSF52980">
    <property type="entry name" value="Restriction endonuclease-like"/>
    <property type="match status" value="1"/>
</dbReference>
<evidence type="ECO:0000313" key="2">
    <source>
        <dbReference type="EMBL" id="QGM99483.1"/>
    </source>
</evidence>
<keyword evidence="2" id="KW-0255">Endonuclease</keyword>
<dbReference type="GO" id="GO:0004519">
    <property type="term" value="F:endonuclease activity"/>
    <property type="evidence" value="ECO:0007669"/>
    <property type="project" value="UniProtKB-KW"/>
</dbReference>
<dbReference type="PANTHER" id="PTHR35400">
    <property type="entry name" value="SLR1083 PROTEIN"/>
    <property type="match status" value="1"/>
</dbReference>
<dbReference type="KEGG" id="mpar:F7D14_01480"/>
<feature type="domain" description="Putative restriction endonuclease" evidence="1">
    <location>
        <begin position="37"/>
        <end position="190"/>
    </location>
</feature>
<sequence>MNTHLRPANLPLVTQAADGMPRRCFSVSEIEEMVRVGIIDEDERFELIGGEVVPMSPKGARHEWIKIELNRFFQRAAPDNLAIAPETTLRLDSHTFLEPDFCIFRRDLDLAALDGAAVLLAIEVADSSLNYDKGRKIGVYAAYGVREVWVIDAKRATIWAHRRLGVDGYAEVVEHPAQALVTPMLAPELAVRLADLGIGPAAS</sequence>
<dbReference type="InterPro" id="IPR012296">
    <property type="entry name" value="Nuclease_put_TT1808"/>
</dbReference>
<evidence type="ECO:0000259" key="1">
    <source>
        <dbReference type="Pfam" id="PF05685"/>
    </source>
</evidence>
<dbReference type="Proteomes" id="UP000422569">
    <property type="component" value="Chromosome"/>
</dbReference>
<name>A0A6B8MDW3_9HYPH</name>
<keyword evidence="3" id="KW-1185">Reference proteome</keyword>
<gene>
    <name evidence="2" type="ORF">F7D14_01480</name>
</gene>
<organism evidence="2 3">
    <name type="scientific">Methylocystis parvus</name>
    <dbReference type="NCBI Taxonomy" id="134"/>
    <lineage>
        <taxon>Bacteria</taxon>
        <taxon>Pseudomonadati</taxon>
        <taxon>Pseudomonadota</taxon>
        <taxon>Alphaproteobacteria</taxon>
        <taxon>Hyphomicrobiales</taxon>
        <taxon>Methylocystaceae</taxon>
        <taxon>Methylocystis</taxon>
    </lineage>
</organism>
<dbReference type="Gene3D" id="3.90.1570.10">
    <property type="entry name" value="tt1808, chain A"/>
    <property type="match status" value="1"/>
</dbReference>
<dbReference type="EMBL" id="CP044331">
    <property type="protein sequence ID" value="QGM99483.1"/>
    <property type="molecule type" value="Genomic_DNA"/>
</dbReference>
<dbReference type="InterPro" id="IPR011335">
    <property type="entry name" value="Restrct_endonuc-II-like"/>
</dbReference>
<evidence type="ECO:0000313" key="3">
    <source>
        <dbReference type="Proteomes" id="UP000422569"/>
    </source>
</evidence>
<keyword evidence="2" id="KW-0378">Hydrolase</keyword>
<dbReference type="AlphaFoldDB" id="A0A6B8MDW3"/>
<dbReference type="CDD" id="cd06260">
    <property type="entry name" value="DUF820-like"/>
    <property type="match status" value="1"/>
</dbReference>
<protein>
    <submittedName>
        <fullName evidence="2">Uma2 family endonuclease</fullName>
    </submittedName>
</protein>
<dbReference type="Pfam" id="PF05685">
    <property type="entry name" value="Uma2"/>
    <property type="match status" value="1"/>
</dbReference>
<dbReference type="PANTHER" id="PTHR35400:SF3">
    <property type="entry name" value="SLL1072 PROTEIN"/>
    <property type="match status" value="1"/>
</dbReference>
<accession>A0A6B8MDW3</accession>
<reference evidence="2 3" key="1">
    <citation type="submission" date="2019-09" db="EMBL/GenBank/DDBJ databases">
        <title>Isolation and complete genome sequencing of Methylocystis species.</title>
        <authorList>
            <person name="Rumah B.L."/>
            <person name="Stead C.E."/>
            <person name="Stevens B.C."/>
            <person name="Minton N.P."/>
            <person name="Grosse-Honebrink A."/>
            <person name="Zhang Y."/>
        </authorList>
    </citation>
    <scope>NUCLEOTIDE SEQUENCE [LARGE SCALE GENOMIC DNA]</scope>
    <source>
        <strain evidence="2 3">BRCS2</strain>
    </source>
</reference>
<proteinExistence type="predicted"/>
<keyword evidence="2" id="KW-0540">Nuclease</keyword>